<feature type="compositionally biased region" description="Polar residues" evidence="1">
    <location>
        <begin position="436"/>
        <end position="451"/>
    </location>
</feature>
<evidence type="ECO:0000313" key="3">
    <source>
        <dbReference type="EMBL" id="CAD7425597.1"/>
    </source>
</evidence>
<dbReference type="Pfam" id="PF19193">
    <property type="entry name" value="Tectonin"/>
    <property type="match status" value="1"/>
</dbReference>
<accession>A0A7R9HKF7</accession>
<name>A0A7R9HKF7_9NEOP</name>
<feature type="compositionally biased region" description="Polar residues" evidence="1">
    <location>
        <begin position="479"/>
        <end position="488"/>
    </location>
</feature>
<feature type="compositionally biased region" description="Pro residues" evidence="1">
    <location>
        <begin position="517"/>
        <end position="527"/>
    </location>
</feature>
<evidence type="ECO:0000259" key="2">
    <source>
        <dbReference type="SMART" id="SM00694"/>
    </source>
</evidence>
<dbReference type="InterPro" id="IPR006624">
    <property type="entry name" value="Beta-propeller_rpt_TECPR"/>
</dbReference>
<dbReference type="AlphaFoldDB" id="A0A7R9HKF7"/>
<dbReference type="PANTHER" id="PTHR23250">
    <property type="entry name" value="DYSFERLIN-RELATED"/>
    <property type="match status" value="1"/>
</dbReference>
<dbReference type="GO" id="GO:0016020">
    <property type="term" value="C:membrane"/>
    <property type="evidence" value="ECO:0007669"/>
    <property type="project" value="InterPro"/>
</dbReference>
<reference evidence="3" key="1">
    <citation type="submission" date="2020-11" db="EMBL/GenBank/DDBJ databases">
        <authorList>
            <person name="Tran Van P."/>
        </authorList>
    </citation>
    <scope>NUCLEOTIDE SEQUENCE</scope>
</reference>
<protein>
    <recommendedName>
        <fullName evidence="2">Peroxin/Ferlin domain-containing protein</fullName>
    </recommendedName>
</protein>
<feature type="compositionally biased region" description="Polar residues" evidence="1">
    <location>
        <begin position="463"/>
        <end position="472"/>
    </location>
</feature>
<feature type="region of interest" description="Disordered" evidence="1">
    <location>
        <begin position="411"/>
        <end position="527"/>
    </location>
</feature>
<organism evidence="3">
    <name type="scientific">Timema monikensis</name>
    <dbReference type="NCBI Taxonomy" id="170555"/>
    <lineage>
        <taxon>Eukaryota</taxon>
        <taxon>Metazoa</taxon>
        <taxon>Ecdysozoa</taxon>
        <taxon>Arthropoda</taxon>
        <taxon>Hexapoda</taxon>
        <taxon>Insecta</taxon>
        <taxon>Pterygota</taxon>
        <taxon>Neoptera</taxon>
        <taxon>Polyneoptera</taxon>
        <taxon>Phasmatodea</taxon>
        <taxon>Timematodea</taxon>
        <taxon>Timematoidea</taxon>
        <taxon>Timematidae</taxon>
        <taxon>Timema</taxon>
    </lineage>
</organism>
<dbReference type="InterPro" id="IPR006614">
    <property type="entry name" value="Peroxin/Ferlin"/>
</dbReference>
<gene>
    <name evidence="3" type="ORF">TMSB3V08_LOCUS2503</name>
</gene>
<feature type="domain" description="Peroxin/Ferlin" evidence="2">
    <location>
        <begin position="155"/>
        <end position="188"/>
    </location>
</feature>
<dbReference type="PANTHER" id="PTHR23250:SF1">
    <property type="entry name" value="TECTONIN BETA-PROPELLER REPEAT-CONTAINING PROTEIN 1"/>
    <property type="match status" value="1"/>
</dbReference>
<proteinExistence type="predicted"/>
<evidence type="ECO:0000256" key="1">
    <source>
        <dbReference type="SAM" id="MobiDB-lite"/>
    </source>
</evidence>
<dbReference type="Pfam" id="PF06462">
    <property type="entry name" value="Hyd_WA"/>
    <property type="match status" value="2"/>
</dbReference>
<dbReference type="InterPro" id="IPR051513">
    <property type="entry name" value="Tectonin_beta-prop"/>
</dbReference>
<sequence length="527" mass="59070">MKVRHTILATSRIYKMRVRHTILATSRIYKMRVRHTILATSRIYKMRVRHTILATSRIYKVRVRHTILATSRIYKKEVKMPSSLLFAINNEGRVFGLSTTGTKWREFVYLGLEFKHLSAVPHFMWAVGGDRQVYVHVHGLDIPIRIKEESYENEGWSYAIDFPTTFHPKKQWKSCVRRRKWIRYRRYSALNSWCAIAPLHKDPTQEPFIDVAAGGQNVPGGDPGHLLVWAITAHGRVMFRTGVSTTAPEGLRWSSITVPPGCEVTQISVGPTGLVWAVLWNGRALVRTGVTRENPTGDFWLEIAAPEELKLLQVSVGTNAIWAVTRDHRVWFRKGVRGESAGTNDELAKGSGWVEMVGNMASVSVASNDQVWAVGSEDRCIYFRTGVLPSELTGKKWRPIHAPTQLSRTSSNASLWSSCGKKRGSISRSARDKQARSWSSLSRGNPSTSEPPSVLRDWEETSRSAPTPTSLRLQPALWQKSSDGTSLLNRADLSEESVAESNSTGKRFGVERGPFGPTSPPPGYVPI</sequence>
<dbReference type="EMBL" id="OB792989">
    <property type="protein sequence ID" value="CAD7425597.1"/>
    <property type="molecule type" value="Genomic_DNA"/>
</dbReference>
<dbReference type="SMART" id="SM00694">
    <property type="entry name" value="DysFC"/>
    <property type="match status" value="1"/>
</dbReference>
<dbReference type="SMART" id="SM00706">
    <property type="entry name" value="TECPR"/>
    <property type="match status" value="5"/>
</dbReference>